<accession>A0ABT7EJN5</accession>
<name>A0ABT7EJN5_9GAMM</name>
<protein>
    <submittedName>
        <fullName evidence="1">Uncharacterized protein</fullName>
    </submittedName>
</protein>
<dbReference type="Proteomes" id="UP001231915">
    <property type="component" value="Unassembled WGS sequence"/>
</dbReference>
<proteinExistence type="predicted"/>
<reference evidence="1 2" key="1">
    <citation type="submission" date="2023-05" db="EMBL/GenBank/DDBJ databases">
        <title>Pseudoalteromonas ardens sp. nov., Pseudoalteromonas obscura sp. nov., and Pseudoalteromonas umbrosa sp. nov., isolated from the coral Montipora capitata.</title>
        <authorList>
            <person name="Thomas E.M."/>
            <person name="Smith E.M."/>
            <person name="Papke E."/>
            <person name="Shlafstein M.D."/>
            <person name="Oline D.K."/>
            <person name="Videau P."/>
            <person name="Saw J.H."/>
            <person name="Strangman W.K."/>
            <person name="Ushijima B."/>
        </authorList>
    </citation>
    <scope>NUCLEOTIDE SEQUENCE [LARGE SCALE GENOMIC DNA]</scope>
    <source>
        <strain evidence="1 2">P94</strain>
    </source>
</reference>
<dbReference type="RefSeq" id="WP_284136999.1">
    <property type="nucleotide sequence ID" value="NZ_JASJUT010000003.1"/>
</dbReference>
<evidence type="ECO:0000313" key="1">
    <source>
        <dbReference type="EMBL" id="MDK2595236.1"/>
    </source>
</evidence>
<sequence>MMKLKKRKLKVLCSKSLVKVKGGTGGANGGTEPPQQAAVAIEVFPVTFTIGVEGN</sequence>
<keyword evidence="2" id="KW-1185">Reference proteome</keyword>
<organism evidence="1 2">
    <name type="scientific">Pseudoalteromonas obscura</name>
    <dbReference type="NCBI Taxonomy" id="3048491"/>
    <lineage>
        <taxon>Bacteria</taxon>
        <taxon>Pseudomonadati</taxon>
        <taxon>Pseudomonadota</taxon>
        <taxon>Gammaproteobacteria</taxon>
        <taxon>Alteromonadales</taxon>
        <taxon>Pseudoalteromonadaceae</taxon>
        <taxon>Pseudoalteromonas</taxon>
    </lineage>
</organism>
<evidence type="ECO:0000313" key="2">
    <source>
        <dbReference type="Proteomes" id="UP001231915"/>
    </source>
</evidence>
<dbReference type="EMBL" id="JASJUT010000003">
    <property type="protein sequence ID" value="MDK2595236.1"/>
    <property type="molecule type" value="Genomic_DNA"/>
</dbReference>
<gene>
    <name evidence="1" type="ORF">QNM18_09300</name>
</gene>
<comment type="caution">
    <text evidence="1">The sequence shown here is derived from an EMBL/GenBank/DDBJ whole genome shotgun (WGS) entry which is preliminary data.</text>
</comment>